<dbReference type="Pfam" id="PF04266">
    <property type="entry name" value="ASCH"/>
    <property type="match status" value="1"/>
</dbReference>
<accession>A0A1F8F159</accession>
<dbReference type="SUPFAM" id="SSF88697">
    <property type="entry name" value="PUA domain-like"/>
    <property type="match status" value="1"/>
</dbReference>
<evidence type="ECO:0000313" key="2">
    <source>
        <dbReference type="EMBL" id="OGN06855.1"/>
    </source>
</evidence>
<dbReference type="AlphaFoldDB" id="A0A1F8F159"/>
<dbReference type="InterPro" id="IPR007374">
    <property type="entry name" value="ASCH_domain"/>
</dbReference>
<protein>
    <recommendedName>
        <fullName evidence="1">ASCH domain-containing protein</fullName>
    </recommendedName>
</protein>
<evidence type="ECO:0000259" key="1">
    <source>
        <dbReference type="SMART" id="SM01022"/>
    </source>
</evidence>
<dbReference type="Gene3D" id="2.30.130.30">
    <property type="entry name" value="Hypothetical protein"/>
    <property type="match status" value="1"/>
</dbReference>
<organism evidence="2 3">
    <name type="scientific">Candidatus Yanofskybacteria bacterium RIFCSPHIGHO2_02_FULL_38_22b</name>
    <dbReference type="NCBI Taxonomy" id="1802673"/>
    <lineage>
        <taxon>Bacteria</taxon>
        <taxon>Candidatus Yanofskyibacteriota</taxon>
    </lineage>
</organism>
<dbReference type="Pfam" id="PF01936">
    <property type="entry name" value="NYN"/>
    <property type="match status" value="1"/>
</dbReference>
<dbReference type="EMBL" id="MGJN01000014">
    <property type="protein sequence ID" value="OGN06855.1"/>
    <property type="molecule type" value="Genomic_DNA"/>
</dbReference>
<dbReference type="PANTHER" id="PTHR35458:SF8">
    <property type="entry name" value="SLR0650 PROTEIN"/>
    <property type="match status" value="1"/>
</dbReference>
<dbReference type="PANTHER" id="PTHR35458">
    <property type="entry name" value="SLR0755 PROTEIN"/>
    <property type="match status" value="1"/>
</dbReference>
<dbReference type="SMART" id="SM01022">
    <property type="entry name" value="ASCH"/>
    <property type="match status" value="1"/>
</dbReference>
<gene>
    <name evidence="2" type="ORF">A3B86_03085</name>
</gene>
<sequence length="321" mass="37438">MKRVFVFIDGNNLYYRVKSVADHYTRENGKRYSTINFRFRYFCNSFKAEEAEIVEIHYYVGQVKRFRNQNHKDSAKSEKMYADQQRLVGYLQKENISVKFGKLLKDPDSKGAYHEKGVDVQIAVEMIRFARENKYDIAYLISSDSDLLSAVQEVKSFKKEISYIGVKLIPSPEQLEELRRQNKDLYAISYALTKNASDYKLIEKEQVIPFLPIIKSLKFKNDLVGKILGGSKTSTWRLFDDKDLTVGDRLVFINSDNNKIFANTEITSINIKKLGELKDADSEGHEKYKDQDDMLKHYRGCYGDKVTLDTEVKMIKFKLIR</sequence>
<comment type="caution">
    <text evidence="2">The sequence shown here is derived from an EMBL/GenBank/DDBJ whole genome shotgun (WGS) entry which is preliminary data.</text>
</comment>
<evidence type="ECO:0000313" key="3">
    <source>
        <dbReference type="Proteomes" id="UP000176834"/>
    </source>
</evidence>
<feature type="domain" description="ASCH" evidence="1">
    <location>
        <begin position="217"/>
        <end position="321"/>
    </location>
</feature>
<dbReference type="InterPro" id="IPR015947">
    <property type="entry name" value="PUA-like_sf"/>
</dbReference>
<name>A0A1F8F159_9BACT</name>
<dbReference type="InterPro" id="IPR021139">
    <property type="entry name" value="NYN"/>
</dbReference>
<reference evidence="2 3" key="1">
    <citation type="journal article" date="2016" name="Nat. Commun.">
        <title>Thousands of microbial genomes shed light on interconnected biogeochemical processes in an aquifer system.</title>
        <authorList>
            <person name="Anantharaman K."/>
            <person name="Brown C.T."/>
            <person name="Hug L.A."/>
            <person name="Sharon I."/>
            <person name="Castelle C.J."/>
            <person name="Probst A.J."/>
            <person name="Thomas B.C."/>
            <person name="Singh A."/>
            <person name="Wilkins M.J."/>
            <person name="Karaoz U."/>
            <person name="Brodie E.L."/>
            <person name="Williams K.H."/>
            <person name="Hubbard S.S."/>
            <person name="Banfield J.F."/>
        </authorList>
    </citation>
    <scope>NUCLEOTIDE SEQUENCE [LARGE SCALE GENOMIC DNA]</scope>
</reference>
<dbReference type="Gene3D" id="3.40.50.1010">
    <property type="entry name" value="5'-nuclease"/>
    <property type="match status" value="1"/>
</dbReference>
<dbReference type="GO" id="GO:0004540">
    <property type="term" value="F:RNA nuclease activity"/>
    <property type="evidence" value="ECO:0007669"/>
    <property type="project" value="InterPro"/>
</dbReference>
<dbReference type="Proteomes" id="UP000176834">
    <property type="component" value="Unassembled WGS sequence"/>
</dbReference>
<dbReference type="InterPro" id="IPR047140">
    <property type="entry name" value="LabA"/>
</dbReference>
<proteinExistence type="predicted"/>